<protein>
    <submittedName>
        <fullName evidence="2">Uncharacterized protein</fullName>
    </submittedName>
</protein>
<dbReference type="AlphaFoldDB" id="B1IF83"/>
<dbReference type="HOGENOM" id="CLU_213113_0_0_9"/>
<dbReference type="KEGG" id="cbb:CLD_3804"/>
<evidence type="ECO:0000313" key="2">
    <source>
        <dbReference type="EMBL" id="ACA46742.1"/>
    </source>
</evidence>
<sequence length="42" mass="5149">MFNFIQQEIQRSVIPIRPGRKFERKENKSTQMANRMNKKRVL</sequence>
<evidence type="ECO:0000313" key="3">
    <source>
        <dbReference type="Proteomes" id="UP000008541"/>
    </source>
</evidence>
<reference evidence="2 3" key="1">
    <citation type="journal article" date="2007" name="PLoS ONE">
        <title>Analysis of the neurotoxin complex genes in Clostridium botulinum A1-A4 and B1 strains: BoNT/A3, /Ba4 and /B1 clusters are located within plasmids.</title>
        <authorList>
            <person name="Smith T.J."/>
            <person name="Hill K.K."/>
            <person name="Foley B.T."/>
            <person name="Detter J.C."/>
            <person name="Munk A.C."/>
            <person name="Bruce D.C."/>
            <person name="Doggett N.A."/>
            <person name="Smith L.A."/>
            <person name="Marks J.D."/>
            <person name="Xie G."/>
            <person name="Brettin T.S."/>
        </authorList>
    </citation>
    <scope>NUCLEOTIDE SEQUENCE [LARGE SCALE GENOMIC DNA]</scope>
    <source>
        <strain evidence="3">Okra / Type B1</strain>
    </source>
</reference>
<evidence type="ECO:0000256" key="1">
    <source>
        <dbReference type="SAM" id="MobiDB-lite"/>
    </source>
</evidence>
<accession>B1IF83</accession>
<organism evidence="2 3">
    <name type="scientific">Clostridium botulinum (strain Okra / Type B1)</name>
    <dbReference type="NCBI Taxonomy" id="498213"/>
    <lineage>
        <taxon>Bacteria</taxon>
        <taxon>Bacillati</taxon>
        <taxon>Bacillota</taxon>
        <taxon>Clostridia</taxon>
        <taxon>Eubacteriales</taxon>
        <taxon>Clostridiaceae</taxon>
        <taxon>Clostridium</taxon>
    </lineage>
</organism>
<proteinExistence type="predicted"/>
<dbReference type="EMBL" id="CP000939">
    <property type="protein sequence ID" value="ACA46742.1"/>
    <property type="molecule type" value="Genomic_DNA"/>
</dbReference>
<feature type="region of interest" description="Disordered" evidence="1">
    <location>
        <begin position="22"/>
        <end position="42"/>
    </location>
</feature>
<dbReference type="Proteomes" id="UP000008541">
    <property type="component" value="Chromosome"/>
</dbReference>
<name>B1IF83_CLOBK</name>
<gene>
    <name evidence="2" type="ordered locus">CLD_3804</name>
</gene>